<keyword evidence="3 4" id="KW-0620">Polyamine biosynthesis</keyword>
<evidence type="ECO:0000313" key="6">
    <source>
        <dbReference type="EMBL" id="ESL01509.1"/>
    </source>
</evidence>
<dbReference type="GO" id="GO:0006596">
    <property type="term" value="P:polyamine biosynthetic process"/>
    <property type="evidence" value="ECO:0007669"/>
    <property type="project" value="UniProtKB-UniRule"/>
</dbReference>
<organism evidence="6 7">
    <name type="scientific">Catonella morbi ATCC 51271</name>
    <dbReference type="NCBI Taxonomy" id="592026"/>
    <lineage>
        <taxon>Bacteria</taxon>
        <taxon>Bacillati</taxon>
        <taxon>Bacillota</taxon>
        <taxon>Clostridia</taxon>
        <taxon>Lachnospirales</taxon>
        <taxon>Lachnospiraceae</taxon>
        <taxon>Catonella</taxon>
    </lineage>
</organism>
<dbReference type="eggNOG" id="COG0421">
    <property type="taxonomic scope" value="Bacteria"/>
</dbReference>
<evidence type="ECO:0000256" key="3">
    <source>
        <dbReference type="ARBA" id="ARBA00023115"/>
    </source>
</evidence>
<dbReference type="EMBL" id="ACIL03000024">
    <property type="protein sequence ID" value="ESL01509.1"/>
    <property type="molecule type" value="Genomic_DNA"/>
</dbReference>
<feature type="active site" description="Proton acceptor" evidence="4">
    <location>
        <position position="162"/>
    </location>
</feature>
<proteinExistence type="inferred from homology"/>
<gene>
    <name evidence="6" type="ORF">GCWU0000282_003334</name>
</gene>
<dbReference type="PROSITE" id="PS51006">
    <property type="entry name" value="PABS_2"/>
    <property type="match status" value="1"/>
</dbReference>
<evidence type="ECO:0000256" key="1">
    <source>
        <dbReference type="ARBA" id="ARBA00007867"/>
    </source>
</evidence>
<dbReference type="PANTHER" id="PTHR43317">
    <property type="entry name" value="THERMOSPERMINE SYNTHASE ACAULIS5"/>
    <property type="match status" value="1"/>
</dbReference>
<comment type="similarity">
    <text evidence="1">Belongs to the spermidine/spermine synthase family.</text>
</comment>
<protein>
    <submittedName>
        <fullName evidence="6">Spermine/spermidine synthase</fullName>
    </submittedName>
</protein>
<name>V2XH59_9FIRM</name>
<dbReference type="CDD" id="cd02440">
    <property type="entry name" value="AdoMet_MTases"/>
    <property type="match status" value="1"/>
</dbReference>
<dbReference type="Pfam" id="PF01564">
    <property type="entry name" value="Spermine_synth"/>
    <property type="match status" value="1"/>
</dbReference>
<dbReference type="Gene3D" id="3.40.50.150">
    <property type="entry name" value="Vaccinia Virus protein VP39"/>
    <property type="match status" value="1"/>
</dbReference>
<dbReference type="GO" id="GO:0010487">
    <property type="term" value="F:thermospermine synthase activity"/>
    <property type="evidence" value="ECO:0007669"/>
    <property type="project" value="TreeGrafter"/>
</dbReference>
<dbReference type="SUPFAM" id="SSF53335">
    <property type="entry name" value="S-adenosyl-L-methionine-dependent methyltransferases"/>
    <property type="match status" value="1"/>
</dbReference>
<dbReference type="HOGENOM" id="CLU_070532_0_0_9"/>
<dbReference type="InterPro" id="IPR029063">
    <property type="entry name" value="SAM-dependent_MTases_sf"/>
</dbReference>
<keyword evidence="2 4" id="KW-0808">Transferase</keyword>
<reference evidence="6 7" key="1">
    <citation type="submission" date="2013-06" db="EMBL/GenBank/DDBJ databases">
        <authorList>
            <person name="Weinstock G."/>
            <person name="Sodergren E."/>
            <person name="Clifton S."/>
            <person name="Fulton L."/>
            <person name="Fulton B."/>
            <person name="Courtney L."/>
            <person name="Fronick C."/>
            <person name="Harrison M."/>
            <person name="Strong C."/>
            <person name="Farmer C."/>
            <person name="Delahaunty K."/>
            <person name="Markovic C."/>
            <person name="Hall O."/>
            <person name="Minx P."/>
            <person name="Tomlinson C."/>
            <person name="Mitreva M."/>
            <person name="Nelson J."/>
            <person name="Hou S."/>
            <person name="Wollam A."/>
            <person name="Pepin K.H."/>
            <person name="Johnson M."/>
            <person name="Bhonagiri V."/>
            <person name="Nash W.E."/>
            <person name="Warren W."/>
            <person name="Chinwalla A."/>
            <person name="Mardis E.R."/>
            <person name="Wilson R.K."/>
        </authorList>
    </citation>
    <scope>NUCLEOTIDE SEQUENCE [LARGE SCALE GENOMIC DNA]</scope>
    <source>
        <strain evidence="6 7">ATCC 51271</strain>
    </source>
</reference>
<dbReference type="NCBIfam" id="NF037959">
    <property type="entry name" value="MFS_SpdSyn"/>
    <property type="match status" value="1"/>
</dbReference>
<feature type="domain" description="PABS" evidence="5">
    <location>
        <begin position="1"/>
        <end position="245"/>
    </location>
</feature>
<keyword evidence="7" id="KW-1185">Reference proteome</keyword>
<evidence type="ECO:0000259" key="5">
    <source>
        <dbReference type="PROSITE" id="PS51006"/>
    </source>
</evidence>
<evidence type="ECO:0000313" key="7">
    <source>
        <dbReference type="Proteomes" id="UP000018227"/>
    </source>
</evidence>
<dbReference type="AlphaFoldDB" id="V2XH59"/>
<dbReference type="Proteomes" id="UP000018227">
    <property type="component" value="Unassembled WGS sequence"/>
</dbReference>
<dbReference type="PANTHER" id="PTHR43317:SF1">
    <property type="entry name" value="THERMOSPERMINE SYNTHASE ACAULIS5"/>
    <property type="match status" value="1"/>
</dbReference>
<evidence type="ECO:0000256" key="2">
    <source>
        <dbReference type="ARBA" id="ARBA00022679"/>
    </source>
</evidence>
<dbReference type="RefSeq" id="WP_023356170.1">
    <property type="nucleotide sequence ID" value="NZ_KI535372.1"/>
</dbReference>
<accession>V2XH59</accession>
<evidence type="ECO:0000256" key="4">
    <source>
        <dbReference type="PROSITE-ProRule" id="PRU00354"/>
    </source>
</evidence>
<dbReference type="InterPro" id="IPR030374">
    <property type="entry name" value="PABS"/>
</dbReference>
<sequence>MVNFKHLFDNGKVVYFSNCYGNNDLEIVDKTEEGESIRLLLVNGARESATYNQKEHRNDLVFQYSICFNDVFNLSRELNTCLMLGGAGFSYPKYLISHYPAKTMDVVEIDEGMVELAFKYFYLDELFDEYNLYENERLKIYVMDGREYLATTPKTYDVIFNDAYISDSPAEGLMSFEAVSVIKNRLNPGGVYVVNMITAISGNAAYPLFSVMAYIKQHFKYTQLHKCRADTPANERQNCLIFASDTPF</sequence>
<dbReference type="STRING" id="592026.GCWU0000282_003334"/>
<comment type="caution">
    <text evidence="6">The sequence shown here is derived from an EMBL/GenBank/DDBJ whole genome shotgun (WGS) entry which is preliminary data.</text>
</comment>